<dbReference type="Pfam" id="PF03629">
    <property type="entry name" value="SASA"/>
    <property type="match status" value="1"/>
</dbReference>
<evidence type="ECO:0000313" key="3">
    <source>
        <dbReference type="EMBL" id="RYU94553.1"/>
    </source>
</evidence>
<dbReference type="InterPro" id="IPR055015">
    <property type="entry name" value="GCX_COOH"/>
</dbReference>
<dbReference type="SUPFAM" id="SSF52266">
    <property type="entry name" value="SGNH hydrolase"/>
    <property type="match status" value="1"/>
</dbReference>
<organism evidence="3 4">
    <name type="scientific">Emticicia agri</name>
    <dbReference type="NCBI Taxonomy" id="2492393"/>
    <lineage>
        <taxon>Bacteria</taxon>
        <taxon>Pseudomonadati</taxon>
        <taxon>Bacteroidota</taxon>
        <taxon>Cytophagia</taxon>
        <taxon>Cytophagales</taxon>
        <taxon>Leadbetterellaceae</taxon>
        <taxon>Emticicia</taxon>
    </lineage>
</organism>
<dbReference type="AlphaFoldDB" id="A0A4Q5LYE5"/>
<dbReference type="EMBL" id="SEWF01000024">
    <property type="protein sequence ID" value="RYU94553.1"/>
    <property type="molecule type" value="Genomic_DNA"/>
</dbReference>
<keyword evidence="1" id="KW-0378">Hydrolase</keyword>
<proteinExistence type="predicted"/>
<sequence>MVELLSWYVNLSNFISPPIINMLNRIFVRIYVVMSFLSLKSAAQIVLSHPMERMVFQRNNSNQGTITIAGTYLSEVDRIEARVVPKWVGSGTSTNWIVIQNNPSNGYFSGTLTVQAGWYQLEVNAFKNNNLVDGKIIQRVGVGEVFAIAGQSNAQGGAGVSTSATDDRVSTIDFTDAYSDYNRLPVGFSKLEGDSTAMGPFHYVPWAWGRLGDLLVQKLNVPVLFYGAAHGGTSSTQWGNSSQGLPFDGPDWIRREHGAPYRALENSVAIYASLTGLRGVLWHQGESDPDTDPGTYYTNLVNVINETRENSEHADLAWVIARASRNPDEHPNTIAGQNALINNDAGLPYVFAGPETDLIFGGDKRTDGIHFDTYAGQAEFANAWNASLDNDFFNNSTPMMPAPLLALTLACNPNNPSQPITLSVPGSYSQYYWSNRNNTDNEARGRNSSGCCNFTFLPPAGYERLNWTAINNNTNTLTAAPARLAASARKPSKKTFFSPIVNLSVFPLPTTPTFTTSATQVRPGESVTLTGSGCNASYLWPNGATTNPLVISPPSTTAYTVKCKTLNCSITSSSKNVIVSSCFPTSLFLQGSVTDDESPYQSKQTIQSTQKIQLSGKIDYTAKNKVELLPGFESKNGSVFKVSIQDCN</sequence>
<name>A0A4Q5LYE5_9BACT</name>
<dbReference type="NCBIfam" id="NF045639">
    <property type="entry name" value="GCX_COOH"/>
    <property type="match status" value="1"/>
</dbReference>
<dbReference type="Proteomes" id="UP000293162">
    <property type="component" value="Unassembled WGS sequence"/>
</dbReference>
<gene>
    <name evidence="3" type="ORF">EWM59_16470</name>
</gene>
<dbReference type="InterPro" id="IPR005181">
    <property type="entry name" value="SASA"/>
</dbReference>
<keyword evidence="4" id="KW-1185">Reference proteome</keyword>
<protein>
    <recommendedName>
        <fullName evidence="2">Sialate O-acetylesterase domain-containing protein</fullName>
    </recommendedName>
</protein>
<evidence type="ECO:0000313" key="4">
    <source>
        <dbReference type="Proteomes" id="UP000293162"/>
    </source>
</evidence>
<evidence type="ECO:0000256" key="1">
    <source>
        <dbReference type="ARBA" id="ARBA00022801"/>
    </source>
</evidence>
<dbReference type="GO" id="GO:0016788">
    <property type="term" value="F:hydrolase activity, acting on ester bonds"/>
    <property type="evidence" value="ECO:0007669"/>
    <property type="project" value="UniProtKB-ARBA"/>
</dbReference>
<comment type="caution">
    <text evidence="3">The sequence shown here is derived from an EMBL/GenBank/DDBJ whole genome shotgun (WGS) entry which is preliminary data.</text>
</comment>
<feature type="domain" description="Sialate O-acetylesterase" evidence="2">
    <location>
        <begin position="144"/>
        <end position="375"/>
    </location>
</feature>
<dbReference type="Gene3D" id="3.40.50.1110">
    <property type="entry name" value="SGNH hydrolase"/>
    <property type="match status" value="1"/>
</dbReference>
<accession>A0A4Q5LYE5</accession>
<dbReference type="InterPro" id="IPR036514">
    <property type="entry name" value="SGNH_hydro_sf"/>
</dbReference>
<dbReference type="OrthoDB" id="9795554at2"/>
<evidence type="ECO:0000259" key="2">
    <source>
        <dbReference type="Pfam" id="PF03629"/>
    </source>
</evidence>
<reference evidence="3 4" key="1">
    <citation type="submission" date="2019-02" db="EMBL/GenBank/DDBJ databases">
        <title>Bacterial novel species Emticicia sp. 17J42-9 isolated from soil.</title>
        <authorList>
            <person name="Jung H.-Y."/>
        </authorList>
    </citation>
    <scope>NUCLEOTIDE SEQUENCE [LARGE SCALE GENOMIC DNA]</scope>
    <source>
        <strain evidence="3 4">17J42-9</strain>
    </source>
</reference>